<gene>
    <name evidence="6" type="ORF">AWM76_00900</name>
</gene>
<dbReference type="InterPro" id="IPR000292">
    <property type="entry name" value="For/NO2_transpt"/>
</dbReference>
<dbReference type="Gene3D" id="1.20.1080.10">
    <property type="entry name" value="Glycerol uptake facilitator protein"/>
    <property type="match status" value="1"/>
</dbReference>
<keyword evidence="4 5" id="KW-0472">Membrane</keyword>
<dbReference type="GO" id="GO:0005886">
    <property type="term" value="C:plasma membrane"/>
    <property type="evidence" value="ECO:0007669"/>
    <property type="project" value="TreeGrafter"/>
</dbReference>
<dbReference type="PANTHER" id="PTHR30520:SF8">
    <property type="entry name" value="NITRITE TRANSPORTER NIRC"/>
    <property type="match status" value="1"/>
</dbReference>
<proteinExistence type="predicted"/>
<evidence type="ECO:0000313" key="6">
    <source>
        <dbReference type="EMBL" id="AMC00228.1"/>
    </source>
</evidence>
<evidence type="ECO:0000256" key="2">
    <source>
        <dbReference type="ARBA" id="ARBA00022692"/>
    </source>
</evidence>
<feature type="transmembrane region" description="Helical" evidence="5">
    <location>
        <begin position="239"/>
        <end position="264"/>
    </location>
</feature>
<dbReference type="PANTHER" id="PTHR30520">
    <property type="entry name" value="FORMATE TRANSPORTER-RELATED"/>
    <property type="match status" value="1"/>
</dbReference>
<dbReference type="EMBL" id="CP014164">
    <property type="protein sequence ID" value="AMC00228.1"/>
    <property type="molecule type" value="Genomic_DNA"/>
</dbReference>
<evidence type="ECO:0000256" key="3">
    <source>
        <dbReference type="ARBA" id="ARBA00022989"/>
    </source>
</evidence>
<keyword evidence="2 5" id="KW-0812">Transmembrane</keyword>
<organism evidence="6 7">
    <name type="scientific">Aerococcus viridans</name>
    <dbReference type="NCBI Taxonomy" id="1377"/>
    <lineage>
        <taxon>Bacteria</taxon>
        <taxon>Bacillati</taxon>
        <taxon>Bacillota</taxon>
        <taxon>Bacilli</taxon>
        <taxon>Lactobacillales</taxon>
        <taxon>Aerococcaceae</taxon>
        <taxon>Aerococcus</taxon>
    </lineage>
</organism>
<evidence type="ECO:0000256" key="5">
    <source>
        <dbReference type="SAM" id="Phobius"/>
    </source>
</evidence>
<feature type="transmembrane region" description="Helical" evidence="5">
    <location>
        <begin position="118"/>
        <end position="140"/>
    </location>
</feature>
<accession>A0AAU8U4M5</accession>
<dbReference type="Pfam" id="PF01226">
    <property type="entry name" value="Form_Nir_trans"/>
    <property type="match status" value="1"/>
</dbReference>
<dbReference type="AlphaFoldDB" id="A0AAU8U4M5"/>
<feature type="transmembrane region" description="Helical" evidence="5">
    <location>
        <begin position="167"/>
        <end position="186"/>
    </location>
</feature>
<comment type="subcellular location">
    <subcellularLocation>
        <location evidence="1">Membrane</location>
        <topology evidence="1">Multi-pass membrane protein</topology>
    </subcellularLocation>
</comment>
<reference evidence="7" key="2">
    <citation type="submission" date="2016-01" db="EMBL/GenBank/DDBJ databases">
        <title>Six Aerococcus type strain genome sequencing and assembly using PacBio and Illumina Hiseq.</title>
        <authorList>
            <person name="Carkaci D."/>
            <person name="Dargis R."/>
            <person name="Nielsen X.C."/>
            <person name="Skovgaard O."/>
            <person name="Fuursted K."/>
            <person name="Christensen J.J."/>
        </authorList>
    </citation>
    <scope>NUCLEOTIDE SEQUENCE [LARGE SCALE GENOMIC DNA]</scope>
    <source>
        <strain evidence="7">CCUG4311</strain>
    </source>
</reference>
<feature type="transmembrane region" description="Helical" evidence="5">
    <location>
        <begin position="198"/>
        <end position="227"/>
    </location>
</feature>
<evidence type="ECO:0000313" key="7">
    <source>
        <dbReference type="Proteomes" id="UP000066986"/>
    </source>
</evidence>
<dbReference type="GO" id="GO:0015499">
    <property type="term" value="F:formate transmembrane transporter activity"/>
    <property type="evidence" value="ECO:0007669"/>
    <property type="project" value="TreeGrafter"/>
</dbReference>
<protein>
    <submittedName>
        <fullName evidence="6">Formate/nitrite transporter</fullName>
    </submittedName>
</protein>
<evidence type="ECO:0000256" key="4">
    <source>
        <dbReference type="ARBA" id="ARBA00023136"/>
    </source>
</evidence>
<evidence type="ECO:0000256" key="1">
    <source>
        <dbReference type="ARBA" id="ARBA00004141"/>
    </source>
</evidence>
<dbReference type="KEGG" id="avs:AWM76_00900"/>
<feature type="transmembrane region" description="Helical" evidence="5">
    <location>
        <begin position="78"/>
        <end position="97"/>
    </location>
</feature>
<dbReference type="InterPro" id="IPR023271">
    <property type="entry name" value="Aquaporin-like"/>
</dbReference>
<dbReference type="Proteomes" id="UP000066986">
    <property type="component" value="Chromosome"/>
</dbReference>
<feature type="transmembrane region" description="Helical" evidence="5">
    <location>
        <begin position="45"/>
        <end position="66"/>
    </location>
</feature>
<reference evidence="6 7" key="1">
    <citation type="journal article" date="2016" name="Genome Announc.">
        <title>Complete Genome Sequences of Aerococcus christensenii CCUG 28831T, Aerococcus sanguinicola CCUG 43001T, Aerococcus urinae CCUG 36881T, Aerococcus urinaeequi CCUG 28094T, Aerococcus urinaehominis CCUG 42038 BT, and Aerococcus viridans CCUG 4311T.</title>
        <authorList>
            <person name="Carkaci D."/>
            <person name="Dargis R."/>
            <person name="Nielsen X.C."/>
            <person name="Skovgaard O."/>
            <person name="Fuursted K."/>
            <person name="Christensen J.J."/>
        </authorList>
    </citation>
    <scope>NUCLEOTIDE SEQUENCE [LARGE SCALE GENOMIC DNA]</scope>
    <source>
        <strain evidence="6 7">CCUG4311</strain>
    </source>
</reference>
<name>A0AAU8U4M5_9LACT</name>
<keyword evidence="3 5" id="KW-1133">Transmembrane helix</keyword>
<sequence>MLKIIARRQGMSEKNVSTFMDTIDGAVAKKDALFAQSKIRYLLRAIYAGIFLTLPTAIGILVWDVLSVDYPALGKISYALIFPIGLAMIVYLNGELATSNMMYLFTGAHRRKISWSKALTIIFICTCMNLLGAAIVGILIGHSSIAHYFNADSAIMTMINAKLDKDIWTLFIDGILANIFVNITIMGQMKMKDDIGRLLFIIAVIFLFVYGGLEHIIANFSLMSIAFFSGNNMDIMAVLINWIFAFMGNLVGGGVIMGLGYSFLNSVETGYLD</sequence>